<dbReference type="RefSeq" id="WP_185675814.1">
    <property type="nucleotide sequence ID" value="NZ_JACHVB010000034.1"/>
</dbReference>
<dbReference type="InterPro" id="IPR007922">
    <property type="entry name" value="DciA-like"/>
</dbReference>
<evidence type="ECO:0000313" key="2">
    <source>
        <dbReference type="Proteomes" id="UP000546464"/>
    </source>
</evidence>
<dbReference type="AlphaFoldDB" id="A0A842HEA7"/>
<dbReference type="PANTHER" id="PTHR36456">
    <property type="entry name" value="UPF0232 PROTEIN SCO3875"/>
    <property type="match status" value="1"/>
</dbReference>
<protein>
    <submittedName>
        <fullName evidence="1">DUF721 domain-containing protein</fullName>
    </submittedName>
</protein>
<keyword evidence="2" id="KW-1185">Reference proteome</keyword>
<gene>
    <name evidence="1" type="ORF">H5P28_11340</name>
</gene>
<dbReference type="EMBL" id="JACHVB010000034">
    <property type="protein sequence ID" value="MBC2594853.1"/>
    <property type="molecule type" value="Genomic_DNA"/>
</dbReference>
<accession>A0A842HEA7</accession>
<proteinExistence type="predicted"/>
<organism evidence="1 2">
    <name type="scientific">Ruficoccus amylovorans</name>
    <dbReference type="NCBI Taxonomy" id="1804625"/>
    <lineage>
        <taxon>Bacteria</taxon>
        <taxon>Pseudomonadati</taxon>
        <taxon>Verrucomicrobiota</taxon>
        <taxon>Opitutia</taxon>
        <taxon>Puniceicoccales</taxon>
        <taxon>Cerasicoccaceae</taxon>
        <taxon>Ruficoccus</taxon>
    </lineage>
</organism>
<reference evidence="1 2" key="1">
    <citation type="submission" date="2020-07" db="EMBL/GenBank/DDBJ databases">
        <authorList>
            <person name="Feng X."/>
        </authorList>
    </citation>
    <scope>NUCLEOTIDE SEQUENCE [LARGE SCALE GENOMIC DNA]</scope>
    <source>
        <strain evidence="1 2">JCM31066</strain>
    </source>
</reference>
<evidence type="ECO:0000313" key="1">
    <source>
        <dbReference type="EMBL" id="MBC2594853.1"/>
    </source>
</evidence>
<sequence length="122" mass="14035">MHFRPDIEDLIASLRGIPARRSRAKMRSATTLDNLVEVIFERYQIGKDNIEDVIMANWKDVVGERTAHRCRPQRLVQGRKLIILAGSPVIRQELQFNQNRILRKIQALPGCHTINEIVILNG</sequence>
<name>A0A842HEA7_9BACT</name>
<dbReference type="PANTHER" id="PTHR36456:SF1">
    <property type="entry name" value="UPF0232 PROTEIN SCO3875"/>
    <property type="match status" value="1"/>
</dbReference>
<dbReference type="Pfam" id="PF05258">
    <property type="entry name" value="DciA"/>
    <property type="match status" value="1"/>
</dbReference>
<dbReference type="Proteomes" id="UP000546464">
    <property type="component" value="Unassembled WGS sequence"/>
</dbReference>
<comment type="caution">
    <text evidence="1">The sequence shown here is derived from an EMBL/GenBank/DDBJ whole genome shotgun (WGS) entry which is preliminary data.</text>
</comment>